<keyword evidence="1" id="KW-0378">Hydrolase</keyword>
<dbReference type="SUPFAM" id="SSF53187">
    <property type="entry name" value="Zn-dependent exopeptidases"/>
    <property type="match status" value="1"/>
</dbReference>
<gene>
    <name evidence="2" type="ORF">SAMN05444340_10332</name>
</gene>
<dbReference type="InterPro" id="IPR001261">
    <property type="entry name" value="ArgE/DapE_CS"/>
</dbReference>
<evidence type="ECO:0008006" key="4">
    <source>
        <dbReference type="Google" id="ProtNLM"/>
    </source>
</evidence>
<organism evidence="2 3">
    <name type="scientific">Citreimonas salinaria</name>
    <dbReference type="NCBI Taxonomy" id="321339"/>
    <lineage>
        <taxon>Bacteria</taxon>
        <taxon>Pseudomonadati</taxon>
        <taxon>Pseudomonadota</taxon>
        <taxon>Alphaproteobacteria</taxon>
        <taxon>Rhodobacterales</taxon>
        <taxon>Roseobacteraceae</taxon>
        <taxon>Citreimonas</taxon>
    </lineage>
</organism>
<proteinExistence type="predicted"/>
<dbReference type="Gene3D" id="3.40.630.10">
    <property type="entry name" value="Zn peptidases"/>
    <property type="match status" value="1"/>
</dbReference>
<protein>
    <recommendedName>
        <fullName evidence="4">M20/M25/M40 family metallo-hydrolase</fullName>
    </recommendedName>
</protein>
<evidence type="ECO:0000313" key="3">
    <source>
        <dbReference type="Proteomes" id="UP000199286"/>
    </source>
</evidence>
<dbReference type="EMBL" id="FNPF01000003">
    <property type="protein sequence ID" value="SDY06501.1"/>
    <property type="molecule type" value="Genomic_DNA"/>
</dbReference>
<name>A0A1H3GT99_9RHOB</name>
<dbReference type="Proteomes" id="UP000199286">
    <property type="component" value="Unassembled WGS sequence"/>
</dbReference>
<sequence>MPHPRSGEGGILLLGHLDTVHPVGTLSALPFRRDGDARYGPGLMDMKGDRVDRFLGRAARSCAVVDACPDC</sequence>
<accession>A0A1H3GT99</accession>
<evidence type="ECO:0000256" key="1">
    <source>
        <dbReference type="ARBA" id="ARBA00022801"/>
    </source>
</evidence>
<reference evidence="2 3" key="1">
    <citation type="submission" date="2016-10" db="EMBL/GenBank/DDBJ databases">
        <authorList>
            <person name="de Groot N.N."/>
        </authorList>
    </citation>
    <scope>NUCLEOTIDE SEQUENCE [LARGE SCALE GENOMIC DNA]</scope>
    <source>
        <strain evidence="2 3">DSM 26880</strain>
    </source>
</reference>
<evidence type="ECO:0000313" key="2">
    <source>
        <dbReference type="EMBL" id="SDY06501.1"/>
    </source>
</evidence>
<dbReference type="PROSITE" id="PS00758">
    <property type="entry name" value="ARGE_DAPE_CPG2_1"/>
    <property type="match status" value="1"/>
</dbReference>
<keyword evidence="3" id="KW-1185">Reference proteome</keyword>
<dbReference type="AlphaFoldDB" id="A0A1H3GT99"/>
<dbReference type="STRING" id="321339.SAMN05444340_10332"/>